<dbReference type="InterPro" id="IPR013538">
    <property type="entry name" value="ASHA1/2-like_C"/>
</dbReference>
<dbReference type="Proteomes" id="UP000619512">
    <property type="component" value="Unassembled WGS sequence"/>
</dbReference>
<evidence type="ECO:0000259" key="2">
    <source>
        <dbReference type="Pfam" id="PF08327"/>
    </source>
</evidence>
<organism evidence="3 6">
    <name type="scientific">Pseudoduganella plicata</name>
    <dbReference type="NCBI Taxonomy" id="321984"/>
    <lineage>
        <taxon>Bacteria</taxon>
        <taxon>Pseudomonadati</taxon>
        <taxon>Pseudomonadota</taxon>
        <taxon>Betaproteobacteria</taxon>
        <taxon>Burkholderiales</taxon>
        <taxon>Oxalobacteraceae</taxon>
        <taxon>Telluria group</taxon>
        <taxon>Pseudoduganella</taxon>
    </lineage>
</organism>
<reference evidence="3" key="3">
    <citation type="submission" date="2022-12" db="EMBL/GenBank/DDBJ databases">
        <authorList>
            <person name="Sun Q."/>
            <person name="Kim S."/>
        </authorList>
    </citation>
    <scope>NUCLEOTIDE SEQUENCE</scope>
    <source>
        <strain evidence="3">KCTC 12344</strain>
    </source>
</reference>
<dbReference type="EMBL" id="CP038026">
    <property type="protein sequence ID" value="QBQ35750.1"/>
    <property type="molecule type" value="Genomic_DNA"/>
</dbReference>
<evidence type="ECO:0000313" key="6">
    <source>
        <dbReference type="Proteomes" id="UP000619512"/>
    </source>
</evidence>
<comment type="similarity">
    <text evidence="1">Belongs to the AHA1 family.</text>
</comment>
<gene>
    <name evidence="4" type="ORF">E1742_05935</name>
    <name evidence="3" type="ORF">GCM10007388_30940</name>
</gene>
<dbReference type="OrthoDB" id="287565at2"/>
<evidence type="ECO:0000256" key="1">
    <source>
        <dbReference type="ARBA" id="ARBA00006817"/>
    </source>
</evidence>
<feature type="domain" description="Activator of Hsp90 ATPase homologue 1/2-like C-terminal" evidence="2">
    <location>
        <begin position="24"/>
        <end position="151"/>
    </location>
</feature>
<dbReference type="Proteomes" id="UP000294359">
    <property type="component" value="Chromosome"/>
</dbReference>
<evidence type="ECO:0000313" key="3">
    <source>
        <dbReference type="EMBL" id="GGY95392.1"/>
    </source>
</evidence>
<proteinExistence type="inferred from homology"/>
<name>A0A4P7BC63_9BURK</name>
<dbReference type="InterPro" id="IPR023393">
    <property type="entry name" value="START-like_dom_sf"/>
</dbReference>
<dbReference type="AlphaFoldDB" id="A0A4P7BC63"/>
<evidence type="ECO:0000313" key="5">
    <source>
        <dbReference type="Proteomes" id="UP000294359"/>
    </source>
</evidence>
<dbReference type="Pfam" id="PF08327">
    <property type="entry name" value="AHSA1"/>
    <property type="match status" value="1"/>
</dbReference>
<dbReference type="EMBL" id="BMWW01000005">
    <property type="protein sequence ID" value="GGY95392.1"/>
    <property type="molecule type" value="Genomic_DNA"/>
</dbReference>
<dbReference type="CDD" id="cd07814">
    <property type="entry name" value="SRPBCC_CalC_Aha1-like"/>
    <property type="match status" value="1"/>
</dbReference>
<protein>
    <submittedName>
        <fullName evidence="4">SRPBCC domain-containing protein</fullName>
    </submittedName>
</protein>
<dbReference type="Gene3D" id="3.30.530.20">
    <property type="match status" value="1"/>
</dbReference>
<accession>A0A4P7BC63</accession>
<dbReference type="RefSeq" id="WP_134383987.1">
    <property type="nucleotide sequence ID" value="NZ_BMWW01000005.1"/>
</dbReference>
<evidence type="ECO:0000313" key="4">
    <source>
        <dbReference type="EMBL" id="QBQ35750.1"/>
    </source>
</evidence>
<keyword evidence="5" id="KW-1185">Reference proteome</keyword>
<reference evidence="3" key="1">
    <citation type="journal article" date="2014" name="Int. J. Syst. Evol. Microbiol.">
        <title>Complete genome sequence of Corynebacterium casei LMG S-19264T (=DSM 44701T), isolated from a smear-ripened cheese.</title>
        <authorList>
            <consortium name="US DOE Joint Genome Institute (JGI-PGF)"/>
            <person name="Walter F."/>
            <person name="Albersmeier A."/>
            <person name="Kalinowski J."/>
            <person name="Ruckert C."/>
        </authorList>
    </citation>
    <scope>NUCLEOTIDE SEQUENCE</scope>
    <source>
        <strain evidence="3">KCTC 12344</strain>
    </source>
</reference>
<reference evidence="4 5" key="2">
    <citation type="submission" date="2019-03" db="EMBL/GenBank/DDBJ databases">
        <title>Draft Genome Sequences of Six Type Strains of the Genus Massilia.</title>
        <authorList>
            <person name="Miess H."/>
            <person name="Frediansyhah A."/>
            <person name="Gross H."/>
        </authorList>
    </citation>
    <scope>NUCLEOTIDE SEQUENCE [LARGE SCALE GENOMIC DNA]</scope>
    <source>
        <strain evidence="4 5">DSM 17505</strain>
    </source>
</reference>
<dbReference type="SUPFAM" id="SSF55961">
    <property type="entry name" value="Bet v1-like"/>
    <property type="match status" value="1"/>
</dbReference>
<sequence>MCTQLVAQLETQVENFRHSLVIAAAPHAAFIALSSITGLRAWWTEDCHGDPLPGGAIRVRFGGVEKTMRVGTVVKDRQVGWVCTSAFMDVPSLRRKDEWVGTQMIFGLSAGGAGTTRLDFEHIGLTPGLECYDMCAGGWRHFLDSLRQYLETGTGMPYRTAVQLSEGATA</sequence>